<reference evidence="7" key="1">
    <citation type="journal article" date="2022" name="Cell">
        <title>Design, construction, and in vivo augmentation of a complex gut microbiome.</title>
        <authorList>
            <person name="Cheng A.G."/>
            <person name="Ho P.Y."/>
            <person name="Aranda-Diaz A."/>
            <person name="Jain S."/>
            <person name="Yu F.B."/>
            <person name="Meng X."/>
            <person name="Wang M."/>
            <person name="Iakiviak M."/>
            <person name="Nagashima K."/>
            <person name="Zhao A."/>
            <person name="Murugkar P."/>
            <person name="Patil A."/>
            <person name="Atabakhsh K."/>
            <person name="Weakley A."/>
            <person name="Yan J."/>
            <person name="Brumbaugh A.R."/>
            <person name="Higginbottom S."/>
            <person name="Dimas A."/>
            <person name="Shiver A.L."/>
            <person name="Deutschbauer A."/>
            <person name="Neff N."/>
            <person name="Sonnenburg J.L."/>
            <person name="Huang K.C."/>
            <person name="Fischbach M.A."/>
        </authorList>
    </citation>
    <scope>NUCLEOTIDE SEQUENCE</scope>
    <source>
        <strain evidence="7">AP11</strain>
    </source>
</reference>
<comment type="similarity">
    <text evidence="2">Belongs to the bacteroidetes fimbrillin superfamily. FimA/Mfa1 family.</text>
</comment>
<feature type="chain" id="PRO_5045504363" evidence="5">
    <location>
        <begin position="31"/>
        <end position="357"/>
    </location>
</feature>
<dbReference type="Gene3D" id="2.60.40.3690">
    <property type="match status" value="1"/>
</dbReference>
<keyword evidence="4" id="KW-0281">Fimbrium</keyword>
<name>A0ABY5UXZ2_9BACT</name>
<evidence type="ECO:0000256" key="5">
    <source>
        <dbReference type="SAM" id="SignalP"/>
    </source>
</evidence>
<dbReference type="InterPro" id="IPR029141">
    <property type="entry name" value="FimA_N"/>
</dbReference>
<evidence type="ECO:0000313" key="7">
    <source>
        <dbReference type="EMBL" id="UWN56820.1"/>
    </source>
</evidence>
<keyword evidence="3 5" id="KW-0732">Signal</keyword>
<dbReference type="GeneID" id="82891908"/>
<evidence type="ECO:0000256" key="3">
    <source>
        <dbReference type="ARBA" id="ARBA00022729"/>
    </source>
</evidence>
<dbReference type="Gene3D" id="2.60.40.2580">
    <property type="match status" value="1"/>
</dbReference>
<evidence type="ECO:0000256" key="1">
    <source>
        <dbReference type="ARBA" id="ARBA00004561"/>
    </source>
</evidence>
<gene>
    <name evidence="7" type="ORF">NQ491_09200</name>
</gene>
<dbReference type="RefSeq" id="WP_147524812.1">
    <property type="nucleotide sequence ID" value="NZ_CAPH01000012.1"/>
</dbReference>
<dbReference type="Proteomes" id="UP001059295">
    <property type="component" value="Chromosome"/>
</dbReference>
<dbReference type="EMBL" id="CP102294">
    <property type="protein sequence ID" value="UWN56820.1"/>
    <property type="molecule type" value="Genomic_DNA"/>
</dbReference>
<feature type="domain" description="Major fimbrial subunit protein N-terminal" evidence="6">
    <location>
        <begin position="43"/>
        <end position="172"/>
    </location>
</feature>
<comment type="subcellular location">
    <subcellularLocation>
        <location evidence="1">Fimbrium</location>
    </subcellularLocation>
</comment>
<evidence type="ECO:0000313" key="8">
    <source>
        <dbReference type="Proteomes" id="UP001059295"/>
    </source>
</evidence>
<evidence type="ECO:0000259" key="6">
    <source>
        <dbReference type="Pfam" id="PF06321"/>
    </source>
</evidence>
<protein>
    <submittedName>
        <fullName evidence="7">Fimbrial protein</fullName>
    </submittedName>
</protein>
<organism evidence="7 8">
    <name type="scientific">Alistipes ihumii AP11</name>
    <dbReference type="NCBI Taxonomy" id="1211813"/>
    <lineage>
        <taxon>Bacteria</taxon>
        <taxon>Pseudomonadati</taxon>
        <taxon>Bacteroidota</taxon>
        <taxon>Bacteroidia</taxon>
        <taxon>Bacteroidales</taxon>
        <taxon>Rikenellaceae</taxon>
        <taxon>Alistipes</taxon>
    </lineage>
</organism>
<accession>A0ABY5UXZ2</accession>
<evidence type="ECO:0000256" key="4">
    <source>
        <dbReference type="ARBA" id="ARBA00023263"/>
    </source>
</evidence>
<evidence type="ECO:0000256" key="2">
    <source>
        <dbReference type="ARBA" id="ARBA00006011"/>
    </source>
</evidence>
<proteinExistence type="inferred from homology"/>
<feature type="signal peptide" evidence="5">
    <location>
        <begin position="1"/>
        <end position="30"/>
    </location>
</feature>
<dbReference type="Pfam" id="PF06321">
    <property type="entry name" value="P_gingi_FimA"/>
    <property type="match status" value="1"/>
</dbReference>
<keyword evidence="8" id="KW-1185">Reference proteome</keyword>
<sequence length="357" mass="37505">METSICIGKRGLLSVFVCLFASAFLSVSCAENDTENSPSGETASLTVTLNRQAAGSKAVVPSDGAGAEDLEKAENTVKNVTVFVFNANGTLDKKQTFASSSFSETITGLIAGTKKVVVVANVPSGVAFPDGINYSWFADARNAMDLETQSPQTNGLFMSGEGTVTLSANSTAATTVSVSRVAAKVKLGTITVSPEAGHDPDKFVLSRAVVMKARGSATMGLPSVNTPELFYGGMAGDKSAEKSYLSETISADDHSNRYFYVFPNDNTGGNATLITLVGTYDGQPAYFPFRINDKPGSDGATSDGTFIQRNHVYTVNVTLKRLGGGSADPEVPADPASLTVTVEPQEWATELVQNVEW</sequence>